<feature type="transmembrane region" description="Helical" evidence="12">
    <location>
        <begin position="193"/>
        <end position="211"/>
    </location>
</feature>
<gene>
    <name evidence="14" type="ORF">GOP47_0024873</name>
</gene>
<dbReference type="InterPro" id="IPR039357">
    <property type="entry name" value="SRD5A/TECR"/>
</dbReference>
<evidence type="ECO:0000256" key="8">
    <source>
        <dbReference type="ARBA" id="ARBA00023136"/>
    </source>
</evidence>
<evidence type="ECO:0000313" key="14">
    <source>
        <dbReference type="EMBL" id="KAI5060453.1"/>
    </source>
</evidence>
<dbReference type="GO" id="GO:0016020">
    <property type="term" value="C:membrane"/>
    <property type="evidence" value="ECO:0007669"/>
    <property type="project" value="UniProtKB-SubCell"/>
</dbReference>
<evidence type="ECO:0000256" key="9">
    <source>
        <dbReference type="ARBA" id="ARBA00037910"/>
    </source>
</evidence>
<dbReference type="PROSITE" id="PS50244">
    <property type="entry name" value="S5A_REDUCTASE"/>
    <property type="match status" value="1"/>
</dbReference>
<feature type="transmembrane region" description="Helical" evidence="12">
    <location>
        <begin position="83"/>
        <end position="102"/>
    </location>
</feature>
<evidence type="ECO:0000256" key="11">
    <source>
        <dbReference type="ARBA" id="ARBA00060577"/>
    </source>
</evidence>
<evidence type="ECO:0000256" key="12">
    <source>
        <dbReference type="SAM" id="Phobius"/>
    </source>
</evidence>
<feature type="transmembrane region" description="Helical" evidence="12">
    <location>
        <begin position="231"/>
        <end position="249"/>
    </location>
</feature>
<accession>A0A9D4U3T2</accession>
<comment type="pathway">
    <text evidence="2">Hormone biosynthesis.</text>
</comment>
<evidence type="ECO:0000256" key="1">
    <source>
        <dbReference type="ARBA" id="ARBA00004141"/>
    </source>
</evidence>
<evidence type="ECO:0000313" key="15">
    <source>
        <dbReference type="Proteomes" id="UP000886520"/>
    </source>
</evidence>
<dbReference type="GO" id="GO:0047751">
    <property type="term" value="F:3-oxo-5-alpha-steroid 4-dehydrogenase (NADP+) activity"/>
    <property type="evidence" value="ECO:0007669"/>
    <property type="project" value="UniProtKB-EC"/>
</dbReference>
<comment type="similarity">
    <text evidence="3">Belongs to the steroid 5-alpha reductase family.</text>
</comment>
<comment type="pathway">
    <text evidence="11">Steroid biosynthesis.</text>
</comment>
<keyword evidence="6 12" id="KW-1133">Transmembrane helix</keyword>
<comment type="caution">
    <text evidence="14">The sequence shown here is derived from an EMBL/GenBank/DDBJ whole genome shotgun (WGS) entry which is preliminary data.</text>
</comment>
<dbReference type="EMBL" id="JABFUD020000024">
    <property type="protein sequence ID" value="KAI5060453.1"/>
    <property type="molecule type" value="Genomic_DNA"/>
</dbReference>
<dbReference type="PANTHER" id="PTHR10556">
    <property type="entry name" value="3-OXO-5-ALPHA-STEROID 4-DEHYDROGENASE"/>
    <property type="match status" value="1"/>
</dbReference>
<dbReference type="OrthoDB" id="5788137at2759"/>
<protein>
    <recommendedName>
        <fullName evidence="4">3-oxo-5alpha-steroid 4-dehydrogenase (NADP(+))</fullName>
        <ecNumber evidence="4">1.3.1.22</ecNumber>
    </recommendedName>
</protein>
<dbReference type="EC" id="1.3.1.22" evidence="4"/>
<keyword evidence="7" id="KW-0560">Oxidoreductase</keyword>
<dbReference type="Gene3D" id="1.20.120.1630">
    <property type="match status" value="1"/>
</dbReference>
<sequence length="348" mass="38721">MAGRVAMGVLVVKVTEGCRGWLVRLISLTGSCGGRSRDNWLKILGTVMVLLNTLDIGRGDEGSRGKNFTSALFLPSSGLLEGLQGWVSTSGFAMAVGIWWWMSKKDNIAPYGRHHTTAAAVISLPLTHVMLPTQLGWCLMESPPLLLTPFLFSVGQYTSRTAPRMLVALFLAHYAHRCLLYPLRMRPSRTRNLPILVFLAALVFNVYNTYIQVRSLSHYTEYSSTWLLSPQFILGAMLFFSGMLINISADSTLISLRKLGPSNSTSNSSRAYRVPHGGFFELVSCPNYFGELVEWLGWAIAASSLAGLVFFVLAVANLVPRAVAHHHWYVQNFKEYPRSRKILVPFIF</sequence>
<evidence type="ECO:0000256" key="5">
    <source>
        <dbReference type="ARBA" id="ARBA00022692"/>
    </source>
</evidence>
<comment type="catalytic activity">
    <reaction evidence="10">
        <text>a 3-oxo-5alpha-steroid + NADP(+) = a 3-oxo-Delta(4)-steroid + NADPH + H(+)</text>
        <dbReference type="Rhea" id="RHEA:54384"/>
        <dbReference type="ChEBI" id="CHEBI:13601"/>
        <dbReference type="ChEBI" id="CHEBI:15378"/>
        <dbReference type="ChEBI" id="CHEBI:47909"/>
        <dbReference type="ChEBI" id="CHEBI:57783"/>
        <dbReference type="ChEBI" id="CHEBI:58349"/>
        <dbReference type="EC" id="1.3.1.22"/>
    </reaction>
</comment>
<comment type="subcellular location">
    <subcellularLocation>
        <location evidence="1">Membrane</location>
        <topology evidence="1">Multi-pass membrane protein</topology>
    </subcellularLocation>
</comment>
<dbReference type="FunFam" id="1.20.120.1630:FF:000002">
    <property type="entry name" value="Steroid 5 alpha-reductase 1"/>
    <property type="match status" value="1"/>
</dbReference>
<reference evidence="14" key="1">
    <citation type="submission" date="2021-01" db="EMBL/GenBank/DDBJ databases">
        <title>Adiantum capillus-veneris genome.</title>
        <authorList>
            <person name="Fang Y."/>
            <person name="Liao Q."/>
        </authorList>
    </citation>
    <scope>NUCLEOTIDE SEQUENCE</scope>
    <source>
        <strain evidence="14">H3</strain>
        <tissue evidence="14">Leaf</tissue>
    </source>
</reference>
<feature type="transmembrane region" description="Helical" evidence="12">
    <location>
        <begin position="295"/>
        <end position="319"/>
    </location>
</feature>
<dbReference type="InterPro" id="IPR001104">
    <property type="entry name" value="3-oxo-5_a-steroid_4-DH_C"/>
</dbReference>
<evidence type="ECO:0000256" key="2">
    <source>
        <dbReference type="ARBA" id="ARBA00004972"/>
    </source>
</evidence>
<evidence type="ECO:0000256" key="4">
    <source>
        <dbReference type="ARBA" id="ARBA00012049"/>
    </source>
</evidence>
<evidence type="ECO:0000256" key="3">
    <source>
        <dbReference type="ARBA" id="ARBA00007742"/>
    </source>
</evidence>
<evidence type="ECO:0000256" key="10">
    <source>
        <dbReference type="ARBA" id="ARBA00048164"/>
    </source>
</evidence>
<dbReference type="Pfam" id="PF02544">
    <property type="entry name" value="Steroid_dh"/>
    <property type="match status" value="1"/>
</dbReference>
<dbReference type="GO" id="GO:0016132">
    <property type="term" value="P:brassinosteroid biosynthetic process"/>
    <property type="evidence" value="ECO:0007669"/>
    <property type="project" value="TreeGrafter"/>
</dbReference>
<keyword evidence="15" id="KW-1185">Reference proteome</keyword>
<dbReference type="AlphaFoldDB" id="A0A9D4U3T2"/>
<dbReference type="Proteomes" id="UP000886520">
    <property type="component" value="Chromosome 24"/>
</dbReference>
<dbReference type="PANTHER" id="PTHR10556:SF43">
    <property type="entry name" value="STEROID 5-ALPHA-REDUCTASE DET2"/>
    <property type="match status" value="1"/>
</dbReference>
<name>A0A9D4U3T2_ADICA</name>
<feature type="domain" description="3-oxo-5-alpha-steroid 4-dehydrogenase C-terminal" evidence="13">
    <location>
        <begin position="192"/>
        <end position="348"/>
    </location>
</feature>
<evidence type="ECO:0000256" key="7">
    <source>
        <dbReference type="ARBA" id="ARBA00023002"/>
    </source>
</evidence>
<evidence type="ECO:0000256" key="6">
    <source>
        <dbReference type="ARBA" id="ARBA00022989"/>
    </source>
</evidence>
<comment type="pathway">
    <text evidence="9">Plant hormone biosynthesis; brassinosteroid biosynthesis.</text>
</comment>
<keyword evidence="5 12" id="KW-0812">Transmembrane</keyword>
<keyword evidence="8 12" id="KW-0472">Membrane</keyword>
<evidence type="ECO:0000259" key="13">
    <source>
        <dbReference type="Pfam" id="PF02544"/>
    </source>
</evidence>
<organism evidence="14 15">
    <name type="scientific">Adiantum capillus-veneris</name>
    <name type="common">Maidenhair fern</name>
    <dbReference type="NCBI Taxonomy" id="13818"/>
    <lineage>
        <taxon>Eukaryota</taxon>
        <taxon>Viridiplantae</taxon>
        <taxon>Streptophyta</taxon>
        <taxon>Embryophyta</taxon>
        <taxon>Tracheophyta</taxon>
        <taxon>Polypodiopsida</taxon>
        <taxon>Polypodiidae</taxon>
        <taxon>Polypodiales</taxon>
        <taxon>Pteridineae</taxon>
        <taxon>Pteridaceae</taxon>
        <taxon>Vittarioideae</taxon>
        <taxon>Adiantum</taxon>
    </lineage>
</organism>
<proteinExistence type="inferred from homology"/>